<dbReference type="PANTHER" id="PTHR34216:SF3">
    <property type="entry name" value="POLY-BETA-1,6-N-ACETYL-D-GLUCOSAMINE N-DEACETYLASE"/>
    <property type="match status" value="1"/>
</dbReference>
<evidence type="ECO:0000259" key="3">
    <source>
        <dbReference type="PROSITE" id="PS51677"/>
    </source>
</evidence>
<keyword evidence="2" id="KW-0732">Signal</keyword>
<feature type="domain" description="NodB homology" evidence="3">
    <location>
        <begin position="74"/>
        <end position="313"/>
    </location>
</feature>
<evidence type="ECO:0000313" key="4">
    <source>
        <dbReference type="EMBL" id="TLT00206.1"/>
    </source>
</evidence>
<evidence type="ECO:0000256" key="2">
    <source>
        <dbReference type="ARBA" id="ARBA00022729"/>
    </source>
</evidence>
<organism evidence="4 5">
    <name type="scientific">Aliarcobacter cibarius</name>
    <dbReference type="NCBI Taxonomy" id="255507"/>
    <lineage>
        <taxon>Bacteria</taxon>
        <taxon>Pseudomonadati</taxon>
        <taxon>Campylobacterota</taxon>
        <taxon>Epsilonproteobacteria</taxon>
        <taxon>Campylobacterales</taxon>
        <taxon>Arcobacteraceae</taxon>
        <taxon>Aliarcobacter</taxon>
    </lineage>
</organism>
<dbReference type="Proteomes" id="UP000305417">
    <property type="component" value="Unassembled WGS sequence"/>
</dbReference>
<dbReference type="PROSITE" id="PS51677">
    <property type="entry name" value="NODB"/>
    <property type="match status" value="1"/>
</dbReference>
<dbReference type="SUPFAM" id="SSF88713">
    <property type="entry name" value="Glycoside hydrolase/deacetylase"/>
    <property type="match status" value="1"/>
</dbReference>
<keyword evidence="5" id="KW-1185">Reference proteome</keyword>
<dbReference type="InterPro" id="IPR051398">
    <property type="entry name" value="Polysacch_Deacetylase"/>
</dbReference>
<dbReference type="EMBL" id="VBUC01000008">
    <property type="protein sequence ID" value="TLT00206.1"/>
    <property type="molecule type" value="Genomic_DNA"/>
</dbReference>
<dbReference type="PANTHER" id="PTHR34216">
    <property type="match status" value="1"/>
</dbReference>
<dbReference type="InterPro" id="IPR002509">
    <property type="entry name" value="NODB_dom"/>
</dbReference>
<proteinExistence type="predicted"/>
<comment type="subcellular location">
    <subcellularLocation>
        <location evidence="1">Secreted</location>
    </subcellularLocation>
</comment>
<dbReference type="InterPro" id="IPR011330">
    <property type="entry name" value="Glyco_hydro/deAcase_b/a-brl"/>
</dbReference>
<evidence type="ECO:0000313" key="5">
    <source>
        <dbReference type="Proteomes" id="UP000305417"/>
    </source>
</evidence>
<dbReference type="Gene3D" id="3.20.20.370">
    <property type="entry name" value="Glycoside hydrolase/deacetylase"/>
    <property type="match status" value="1"/>
</dbReference>
<accession>A0ABY2V565</accession>
<protein>
    <submittedName>
        <fullName evidence="4">Polysaccharide deacetylase</fullName>
    </submittedName>
</protein>
<comment type="caution">
    <text evidence="4">The sequence shown here is derived from an EMBL/GenBank/DDBJ whole genome shotgun (WGS) entry which is preliminary data.</text>
</comment>
<dbReference type="Pfam" id="PF01522">
    <property type="entry name" value="Polysacc_deac_1"/>
    <property type="match status" value="1"/>
</dbReference>
<reference evidence="4 5" key="1">
    <citation type="submission" date="2019-05" db="EMBL/GenBank/DDBJ databases">
        <title>Arcobacter cibarius and Arcobacter thereius providing challenges in identification an antibiotic susceptibility and Quinolone resistance.</title>
        <authorList>
            <person name="Busch A."/>
            <person name="Hanel I."/>
            <person name="Hotzel H."/>
            <person name="Tomaso H."/>
        </authorList>
    </citation>
    <scope>NUCLEOTIDE SEQUENCE [LARGE SCALE GENOMIC DNA]</scope>
    <source>
        <strain evidence="4 5">16CS0831-2</strain>
    </source>
</reference>
<sequence length="313" mass="36742">MKYLLLLFFLPLYLLADAKVFVYHRFNDSEHQSTNTSLQELKTQFEYFKKNNYEVVALGKILNKLKNGEEIPSNWVALTIDDAYKSFYENGLNLFKEYAYPFTLFVYVEATNSKYNDFMTWDELREAKKYGDVELHSYSHKSLIKLSNQEIVEDTKKAIEIFEKNMGYKAKIYSYPFGEYDDRVQSEIKKFDFISILNQNNGSINSKSNIFDINRIALVGNVDIKEKIKYKTLEVEWIEPKEYPKDGILQTIKARVNPGIKEAKVFISTYNWQDVKVNNGIIEVKLNKKLNLNRSRVAISTDYYTISNKLLIK</sequence>
<evidence type="ECO:0000256" key="1">
    <source>
        <dbReference type="ARBA" id="ARBA00004613"/>
    </source>
</evidence>
<dbReference type="RefSeq" id="WP_138108585.1">
    <property type="nucleotide sequence ID" value="NZ_JANJGI010000001.1"/>
</dbReference>
<gene>
    <name evidence="4" type="ORF">FE247_04510</name>
</gene>
<dbReference type="CDD" id="cd10973">
    <property type="entry name" value="CE4_DAC_u4_5s"/>
    <property type="match status" value="1"/>
</dbReference>
<name>A0ABY2V565_9BACT</name>